<dbReference type="GO" id="GO:0016020">
    <property type="term" value="C:membrane"/>
    <property type="evidence" value="ECO:0007669"/>
    <property type="project" value="UniProtKB-SubCell"/>
</dbReference>
<keyword evidence="6 9" id="KW-0472">Membrane</keyword>
<dbReference type="Pfam" id="PF04193">
    <property type="entry name" value="PQ-loop"/>
    <property type="match status" value="1"/>
</dbReference>
<proteinExistence type="inferred from homology"/>
<evidence type="ECO:0000313" key="11">
    <source>
        <dbReference type="Proteomes" id="UP000614334"/>
    </source>
</evidence>
<evidence type="ECO:0000313" key="10">
    <source>
        <dbReference type="EMBL" id="KAF8759117.1"/>
    </source>
</evidence>
<feature type="transmembrane region" description="Helical" evidence="9">
    <location>
        <begin position="109"/>
        <end position="129"/>
    </location>
</feature>
<evidence type="ECO:0000256" key="4">
    <source>
        <dbReference type="ARBA" id="ARBA00022737"/>
    </source>
</evidence>
<dbReference type="InterPro" id="IPR006603">
    <property type="entry name" value="PQ-loop_rpt"/>
</dbReference>
<evidence type="ECO:0000256" key="9">
    <source>
        <dbReference type="SAM" id="Phobius"/>
    </source>
</evidence>
<accession>A0A8H7IH20</accession>
<evidence type="ECO:0000256" key="6">
    <source>
        <dbReference type="ARBA" id="ARBA00023136"/>
    </source>
</evidence>
<dbReference type="AlphaFoldDB" id="A0A8H7IH20"/>
<dbReference type="EMBL" id="JACYCF010000003">
    <property type="protein sequence ID" value="KAF8759117.1"/>
    <property type="molecule type" value="Genomic_DNA"/>
</dbReference>
<organism evidence="10 11">
    <name type="scientific">Rhizoctonia solani</name>
    <dbReference type="NCBI Taxonomy" id="456999"/>
    <lineage>
        <taxon>Eukaryota</taxon>
        <taxon>Fungi</taxon>
        <taxon>Dikarya</taxon>
        <taxon>Basidiomycota</taxon>
        <taxon>Agaricomycotina</taxon>
        <taxon>Agaricomycetes</taxon>
        <taxon>Cantharellales</taxon>
        <taxon>Ceratobasidiaceae</taxon>
        <taxon>Rhizoctonia</taxon>
    </lineage>
</organism>
<dbReference type="PANTHER" id="PTHR12226">
    <property type="entry name" value="MANNOSE-P-DOLICHOL UTILIZATION DEFECT 1 LEC35 -RELATED"/>
    <property type="match status" value="1"/>
</dbReference>
<dbReference type="Proteomes" id="UP000614334">
    <property type="component" value="Unassembled WGS sequence"/>
</dbReference>
<sequence length="234" mass="24788">MTSITKNLPFFIREPAVAIIGQKCYTTLIENLELGDVDCLKYAISKGLGIGIVAGGAVMKVPQLLLITRARSARGLNLTSYILETLAYAINLAYISTPTLTSATTARNPHAHLLPFTAATLLVGLVLLFSPAKMLAILQVSTLQSPCFSKLPQIAQTKKHGALGNSLRWLAVGAQTLGCLARFFTTATEVDDILVAGSVGSEKARVAEKPFLTTDTHPGKGRDSSAAATFSTNN</sequence>
<evidence type="ECO:0000256" key="7">
    <source>
        <dbReference type="ARBA" id="ARBA00038475"/>
    </source>
</evidence>
<keyword evidence="5 9" id="KW-1133">Transmembrane helix</keyword>
<protein>
    <submittedName>
        <fullName evidence="10">Mannose-P-dolichol utilization defect 1 protein</fullName>
    </submittedName>
</protein>
<evidence type="ECO:0000256" key="8">
    <source>
        <dbReference type="SAM" id="MobiDB-lite"/>
    </source>
</evidence>
<evidence type="ECO:0000256" key="1">
    <source>
        <dbReference type="ARBA" id="ARBA00004141"/>
    </source>
</evidence>
<dbReference type="PANTHER" id="PTHR12226:SF2">
    <property type="entry name" value="MANNOSE-P-DOLICHOL UTILIZATION DEFECT 1 PROTEIN"/>
    <property type="match status" value="1"/>
</dbReference>
<evidence type="ECO:0000256" key="5">
    <source>
        <dbReference type="ARBA" id="ARBA00022989"/>
    </source>
</evidence>
<comment type="similarity">
    <text evidence="7">Belongs to the MPDU1 (TC 2.A.43.3) family.</text>
</comment>
<comment type="subcellular location">
    <subcellularLocation>
        <location evidence="1">Membrane</location>
        <topology evidence="1">Multi-pass membrane protein</topology>
    </subcellularLocation>
</comment>
<feature type="region of interest" description="Disordered" evidence="8">
    <location>
        <begin position="209"/>
        <end position="234"/>
    </location>
</feature>
<evidence type="ECO:0000256" key="2">
    <source>
        <dbReference type="ARBA" id="ARBA00022448"/>
    </source>
</evidence>
<feature type="transmembrane region" description="Helical" evidence="9">
    <location>
        <begin position="78"/>
        <end position="97"/>
    </location>
</feature>
<dbReference type="InterPro" id="IPR016817">
    <property type="entry name" value="MannP-dilichol_defect-1"/>
</dbReference>
<keyword evidence="2" id="KW-0813">Transport</keyword>
<keyword evidence="4" id="KW-0677">Repeat</keyword>
<comment type="caution">
    <text evidence="10">The sequence shown here is derived from an EMBL/GenBank/DDBJ whole genome shotgun (WGS) entry which is preliminary data.</text>
</comment>
<keyword evidence="3 9" id="KW-0812">Transmembrane</keyword>
<evidence type="ECO:0000256" key="3">
    <source>
        <dbReference type="ARBA" id="ARBA00022692"/>
    </source>
</evidence>
<gene>
    <name evidence="10" type="ORF">RHS01_02893</name>
</gene>
<name>A0A8H7IH20_9AGAM</name>
<reference evidence="10" key="1">
    <citation type="submission" date="2020-09" db="EMBL/GenBank/DDBJ databases">
        <title>Comparative genome analyses of four rice-infecting Rhizoctonia solani isolates reveal extensive enrichment of homogalacturonan modification genes.</title>
        <authorList>
            <person name="Lee D.-Y."/>
            <person name="Jeon J."/>
            <person name="Kim K.-T."/>
            <person name="Cheong K."/>
            <person name="Song H."/>
            <person name="Choi G."/>
            <person name="Ko J."/>
            <person name="Opiyo S.O."/>
            <person name="Zuo S."/>
            <person name="Madhav S."/>
            <person name="Lee Y.-H."/>
            <person name="Wang G.-L."/>
        </authorList>
    </citation>
    <scope>NUCLEOTIDE SEQUENCE</scope>
    <source>
        <strain evidence="10">AG1-IA B2</strain>
    </source>
</reference>